<dbReference type="EMBL" id="VJMI01018278">
    <property type="protein sequence ID" value="KAF0711076.1"/>
    <property type="molecule type" value="Genomic_DNA"/>
</dbReference>
<gene>
    <name evidence="1" type="ORF">AaE_012275</name>
</gene>
<name>A0A6A4Z8L6_APHAT</name>
<sequence>MRAIKIRGQLNERIHIKSITLLKNQEDSH</sequence>
<proteinExistence type="predicted"/>
<feature type="non-terminal residue" evidence="1">
    <location>
        <position position="29"/>
    </location>
</feature>
<organism evidence="1 2">
    <name type="scientific">Aphanomyces astaci</name>
    <name type="common">Crayfish plague agent</name>
    <dbReference type="NCBI Taxonomy" id="112090"/>
    <lineage>
        <taxon>Eukaryota</taxon>
        <taxon>Sar</taxon>
        <taxon>Stramenopiles</taxon>
        <taxon>Oomycota</taxon>
        <taxon>Saprolegniomycetes</taxon>
        <taxon>Saprolegniales</taxon>
        <taxon>Verrucalvaceae</taxon>
        <taxon>Aphanomyces</taxon>
    </lineage>
</organism>
<accession>A0A6A4Z8L6</accession>
<reference evidence="1 2" key="1">
    <citation type="submission" date="2019-06" db="EMBL/GenBank/DDBJ databases">
        <title>Genomics analysis of Aphanomyces spp. identifies a new class of oomycete effector associated with host adaptation.</title>
        <authorList>
            <person name="Gaulin E."/>
        </authorList>
    </citation>
    <scope>NUCLEOTIDE SEQUENCE [LARGE SCALE GENOMIC DNA]</scope>
    <source>
        <strain evidence="1 2">E</strain>
    </source>
</reference>
<protein>
    <submittedName>
        <fullName evidence="1">Uncharacterized protein</fullName>
    </submittedName>
</protein>
<dbReference type="Proteomes" id="UP000469452">
    <property type="component" value="Unassembled WGS sequence"/>
</dbReference>
<dbReference type="AlphaFoldDB" id="A0A6A4Z8L6"/>
<evidence type="ECO:0000313" key="2">
    <source>
        <dbReference type="Proteomes" id="UP000469452"/>
    </source>
</evidence>
<evidence type="ECO:0000313" key="1">
    <source>
        <dbReference type="EMBL" id="KAF0711076.1"/>
    </source>
</evidence>
<comment type="caution">
    <text evidence="1">The sequence shown here is derived from an EMBL/GenBank/DDBJ whole genome shotgun (WGS) entry which is preliminary data.</text>
</comment>